<sequence>MSARPQIFIVFYSMYGHIHTLAKHIQKGVQKVADVDVTLYQIKETLPQEVLTLMHAPAKPEVPILEPADLVKADAVIFGIPTRFGNMPAQWKSFWDATGQLWASGALNHKLASTFISTASQHGGQETTAFTFITNFAHHGMIYVPLGFTHANLQDNSEVVGGGPWGAGTVAGGDGSRQVSEKEAAIAEHQGESFAKVTKQFFNGRQ</sequence>
<dbReference type="PROSITE" id="PS50902">
    <property type="entry name" value="FLAVODOXIN_LIKE"/>
    <property type="match status" value="1"/>
</dbReference>
<name>A0A4P9ZQS6_9FUNG</name>
<dbReference type="SUPFAM" id="SSF52218">
    <property type="entry name" value="Flavoproteins"/>
    <property type="match status" value="1"/>
</dbReference>
<dbReference type="EMBL" id="ML002774">
    <property type="protein sequence ID" value="RKP35844.1"/>
    <property type="molecule type" value="Genomic_DNA"/>
</dbReference>
<dbReference type="GO" id="GO:0016020">
    <property type="term" value="C:membrane"/>
    <property type="evidence" value="ECO:0007669"/>
    <property type="project" value="TreeGrafter"/>
</dbReference>
<dbReference type="AlphaFoldDB" id="A0A4P9ZQS6"/>
<dbReference type="Proteomes" id="UP000268162">
    <property type="component" value="Unassembled WGS sequence"/>
</dbReference>
<dbReference type="Pfam" id="PF03358">
    <property type="entry name" value="FMN_red"/>
    <property type="match status" value="1"/>
</dbReference>
<comment type="similarity">
    <text evidence="1">Belongs to the WrbA family.</text>
</comment>
<dbReference type="InterPro" id="IPR029039">
    <property type="entry name" value="Flavoprotein-like_sf"/>
</dbReference>
<dbReference type="GO" id="GO:0010181">
    <property type="term" value="F:FMN binding"/>
    <property type="evidence" value="ECO:0007669"/>
    <property type="project" value="InterPro"/>
</dbReference>
<feature type="domain" description="Flavodoxin-like" evidence="2">
    <location>
        <begin position="7"/>
        <end position="194"/>
    </location>
</feature>
<evidence type="ECO:0000313" key="4">
    <source>
        <dbReference type="Proteomes" id="UP000268162"/>
    </source>
</evidence>
<evidence type="ECO:0000259" key="2">
    <source>
        <dbReference type="PROSITE" id="PS50902"/>
    </source>
</evidence>
<dbReference type="NCBIfam" id="TIGR01755">
    <property type="entry name" value="flav_wrbA"/>
    <property type="match status" value="1"/>
</dbReference>
<accession>A0A4P9ZQS6</accession>
<protein>
    <submittedName>
        <fullName evidence="3">NAD(P)H:quinone oxidoreductase, type IV</fullName>
    </submittedName>
</protein>
<dbReference type="InterPro" id="IPR005025">
    <property type="entry name" value="FMN_Rdtase-like_dom"/>
</dbReference>
<dbReference type="InterPro" id="IPR008254">
    <property type="entry name" value="Flavodoxin/NO_synth"/>
</dbReference>
<dbReference type="OrthoDB" id="504689at2759"/>
<gene>
    <name evidence="3" type="ORF">BJ085DRAFT_35529</name>
</gene>
<dbReference type="PANTHER" id="PTHR30546:SF23">
    <property type="entry name" value="FLAVOPROTEIN-LIKE PROTEIN YCP4-RELATED"/>
    <property type="match status" value="1"/>
</dbReference>
<dbReference type="InterPro" id="IPR010089">
    <property type="entry name" value="Flavoprotein_WrbA-like"/>
</dbReference>
<keyword evidence="4" id="KW-1185">Reference proteome</keyword>
<dbReference type="STRING" id="215637.A0A4P9ZQS6"/>
<dbReference type="NCBIfam" id="NF002999">
    <property type="entry name" value="PRK03767.1"/>
    <property type="match status" value="1"/>
</dbReference>
<dbReference type="FunFam" id="3.40.50.360:FF:000001">
    <property type="entry name" value="NAD(P)H dehydrogenase (Quinone) FQR1-like"/>
    <property type="match status" value="1"/>
</dbReference>
<dbReference type="PANTHER" id="PTHR30546">
    <property type="entry name" value="FLAVODOXIN-RELATED PROTEIN WRBA-RELATED"/>
    <property type="match status" value="1"/>
</dbReference>
<evidence type="ECO:0000256" key="1">
    <source>
        <dbReference type="ARBA" id="ARBA00006961"/>
    </source>
</evidence>
<proteinExistence type="inferred from homology"/>
<evidence type="ECO:0000313" key="3">
    <source>
        <dbReference type="EMBL" id="RKP35844.1"/>
    </source>
</evidence>
<dbReference type="GO" id="GO:0003955">
    <property type="term" value="F:NAD(P)H dehydrogenase (quinone) activity"/>
    <property type="evidence" value="ECO:0007669"/>
    <property type="project" value="InterPro"/>
</dbReference>
<reference evidence="4" key="1">
    <citation type="journal article" date="2018" name="Nat. Microbiol.">
        <title>Leveraging single-cell genomics to expand the fungal tree of life.</title>
        <authorList>
            <person name="Ahrendt S.R."/>
            <person name="Quandt C.A."/>
            <person name="Ciobanu D."/>
            <person name="Clum A."/>
            <person name="Salamov A."/>
            <person name="Andreopoulos B."/>
            <person name="Cheng J.F."/>
            <person name="Woyke T."/>
            <person name="Pelin A."/>
            <person name="Henrissat B."/>
            <person name="Reynolds N.K."/>
            <person name="Benny G.L."/>
            <person name="Smith M.E."/>
            <person name="James T.Y."/>
            <person name="Grigoriev I.V."/>
        </authorList>
    </citation>
    <scope>NUCLEOTIDE SEQUENCE [LARGE SCALE GENOMIC DNA]</scope>
    <source>
        <strain evidence="4">RSA 468</strain>
    </source>
</reference>
<dbReference type="Gene3D" id="3.40.50.360">
    <property type="match status" value="1"/>
</dbReference>
<organism evidence="3 4">
    <name type="scientific">Dimargaris cristalligena</name>
    <dbReference type="NCBI Taxonomy" id="215637"/>
    <lineage>
        <taxon>Eukaryota</taxon>
        <taxon>Fungi</taxon>
        <taxon>Fungi incertae sedis</taxon>
        <taxon>Zoopagomycota</taxon>
        <taxon>Kickxellomycotina</taxon>
        <taxon>Dimargaritomycetes</taxon>
        <taxon>Dimargaritales</taxon>
        <taxon>Dimargaritaceae</taxon>
        <taxon>Dimargaris</taxon>
    </lineage>
</organism>